<sequence>HVYFIWRHIIVALETFELTCITACTGIIAIGGIKDAIIDINIAPPPSPKAADITDVKKLETQSTINAHSEIPVELDKKVLRKSMNSIGSHT</sequence>
<name>A0A382YZG0_9ZZZZ</name>
<proteinExistence type="predicted"/>
<accession>A0A382YZG0</accession>
<dbReference type="AlphaFoldDB" id="A0A382YZG0"/>
<feature type="non-terminal residue" evidence="1">
    <location>
        <position position="1"/>
    </location>
</feature>
<dbReference type="EMBL" id="UINC01179790">
    <property type="protein sequence ID" value="SVD88654.1"/>
    <property type="molecule type" value="Genomic_DNA"/>
</dbReference>
<reference evidence="1" key="1">
    <citation type="submission" date="2018-05" db="EMBL/GenBank/DDBJ databases">
        <authorList>
            <person name="Lanie J.A."/>
            <person name="Ng W.-L."/>
            <person name="Kazmierczak K.M."/>
            <person name="Andrzejewski T.M."/>
            <person name="Davidsen T.M."/>
            <person name="Wayne K.J."/>
            <person name="Tettelin H."/>
            <person name="Glass J.I."/>
            <person name="Rusch D."/>
            <person name="Podicherti R."/>
            <person name="Tsui H.-C.T."/>
            <person name="Winkler M.E."/>
        </authorList>
    </citation>
    <scope>NUCLEOTIDE SEQUENCE</scope>
</reference>
<protein>
    <submittedName>
        <fullName evidence="1">Uncharacterized protein</fullName>
    </submittedName>
</protein>
<organism evidence="1">
    <name type="scientific">marine metagenome</name>
    <dbReference type="NCBI Taxonomy" id="408172"/>
    <lineage>
        <taxon>unclassified sequences</taxon>
        <taxon>metagenomes</taxon>
        <taxon>ecological metagenomes</taxon>
    </lineage>
</organism>
<gene>
    <name evidence="1" type="ORF">METZ01_LOCUS441508</name>
</gene>
<evidence type="ECO:0000313" key="1">
    <source>
        <dbReference type="EMBL" id="SVD88654.1"/>
    </source>
</evidence>